<protein>
    <submittedName>
        <fullName evidence="1">Uncharacterized protein</fullName>
    </submittedName>
</protein>
<organism evidence="1 2">
    <name type="scientific">Pyropia yezoensis</name>
    <name type="common">Susabi-nori</name>
    <name type="synonym">Porphyra yezoensis</name>
    <dbReference type="NCBI Taxonomy" id="2788"/>
    <lineage>
        <taxon>Eukaryota</taxon>
        <taxon>Rhodophyta</taxon>
        <taxon>Bangiophyceae</taxon>
        <taxon>Bangiales</taxon>
        <taxon>Bangiaceae</taxon>
        <taxon>Pyropia</taxon>
    </lineage>
</organism>
<gene>
    <name evidence="1" type="ORF">I4F81_006825</name>
</gene>
<dbReference type="Proteomes" id="UP000798662">
    <property type="component" value="Chromosome 2"/>
</dbReference>
<sequence>MEVTLDTSELLGVCAAAPPPPTSFLASLPPGGGIPGMVTMLAPLLVTLALLLYTEPPSRAWHRALSKSPSAPPPAFHAVAWVVCLSSSGWAARLVLTAVAVEGGDHAMEDDVVLALGAFFVQVLITLSWLVAVFGMRRLMLGYAIMRAACVAVGLCVVAFLRVSALAASLLVPYLGWLVFLTYLSGYLARNNPPPGGGKKVVPLVVGAFPGPRPPSTRNGDESAERQDVSALLRRGKNTCARSPSFGGDPASSSAPTRSAPAACSPVTPVVSAAVPPLGGLGDGRDTLASWDLHNTSPSPRRSPSATPEGGPTPCRPPDWPPQAGADVPPSPIQSGPSRPPHGAGGCGTDSSDGDIQEAGSTVTVDGDR</sequence>
<keyword evidence="2" id="KW-1185">Reference proteome</keyword>
<evidence type="ECO:0000313" key="2">
    <source>
        <dbReference type="Proteomes" id="UP000798662"/>
    </source>
</evidence>
<reference evidence="1" key="1">
    <citation type="submission" date="2019-11" db="EMBL/GenBank/DDBJ databases">
        <title>Nori genome reveals adaptations in red seaweeds to the harsh intertidal environment.</title>
        <authorList>
            <person name="Wang D."/>
            <person name="Mao Y."/>
        </authorList>
    </citation>
    <scope>NUCLEOTIDE SEQUENCE</scope>
    <source>
        <tissue evidence="1">Gametophyte</tissue>
    </source>
</reference>
<comment type="caution">
    <text evidence="1">The sequence shown here is derived from an EMBL/GenBank/DDBJ whole genome shotgun (WGS) entry which is preliminary data.</text>
</comment>
<name>A0ACC3C3G5_PYRYE</name>
<proteinExistence type="predicted"/>
<accession>A0ACC3C3G5</accession>
<evidence type="ECO:0000313" key="1">
    <source>
        <dbReference type="EMBL" id="KAK1864276.1"/>
    </source>
</evidence>
<dbReference type="EMBL" id="CM020619">
    <property type="protein sequence ID" value="KAK1864276.1"/>
    <property type="molecule type" value="Genomic_DNA"/>
</dbReference>